<feature type="region of interest" description="Disordered" evidence="1">
    <location>
        <begin position="47"/>
        <end position="97"/>
    </location>
</feature>
<accession>A0A4C1YEI9</accession>
<reference evidence="2 3" key="1">
    <citation type="journal article" date="2019" name="Commun. Biol.">
        <title>The bagworm genome reveals a unique fibroin gene that provides high tensile strength.</title>
        <authorList>
            <person name="Kono N."/>
            <person name="Nakamura H."/>
            <person name="Ohtoshi R."/>
            <person name="Tomita M."/>
            <person name="Numata K."/>
            <person name="Arakawa K."/>
        </authorList>
    </citation>
    <scope>NUCLEOTIDE SEQUENCE [LARGE SCALE GENOMIC DNA]</scope>
</reference>
<dbReference type="EMBL" id="BGZK01001159">
    <property type="protein sequence ID" value="GBP72877.1"/>
    <property type="molecule type" value="Genomic_DNA"/>
</dbReference>
<evidence type="ECO:0000256" key="1">
    <source>
        <dbReference type="SAM" id="MobiDB-lite"/>
    </source>
</evidence>
<gene>
    <name evidence="2" type="ORF">EVAR_57423_1</name>
</gene>
<sequence>MQYEYRPGQRVQHHTLTEYRREVTDSTVAFRLVSEISGSLFSFHHTTTSYHHSSPFRQPDPSPSDYPLPLLDINISKSRPLGSDRRTGQRPSDSSVV</sequence>
<keyword evidence="3" id="KW-1185">Reference proteome</keyword>
<dbReference type="Proteomes" id="UP000299102">
    <property type="component" value="Unassembled WGS sequence"/>
</dbReference>
<proteinExistence type="predicted"/>
<organism evidence="2 3">
    <name type="scientific">Eumeta variegata</name>
    <name type="common">Bagworm moth</name>
    <name type="synonym">Eumeta japonica</name>
    <dbReference type="NCBI Taxonomy" id="151549"/>
    <lineage>
        <taxon>Eukaryota</taxon>
        <taxon>Metazoa</taxon>
        <taxon>Ecdysozoa</taxon>
        <taxon>Arthropoda</taxon>
        <taxon>Hexapoda</taxon>
        <taxon>Insecta</taxon>
        <taxon>Pterygota</taxon>
        <taxon>Neoptera</taxon>
        <taxon>Endopterygota</taxon>
        <taxon>Lepidoptera</taxon>
        <taxon>Glossata</taxon>
        <taxon>Ditrysia</taxon>
        <taxon>Tineoidea</taxon>
        <taxon>Psychidae</taxon>
        <taxon>Oiketicinae</taxon>
        <taxon>Eumeta</taxon>
    </lineage>
</organism>
<evidence type="ECO:0000313" key="2">
    <source>
        <dbReference type="EMBL" id="GBP72877.1"/>
    </source>
</evidence>
<evidence type="ECO:0000313" key="3">
    <source>
        <dbReference type="Proteomes" id="UP000299102"/>
    </source>
</evidence>
<feature type="compositionally biased region" description="Low complexity" evidence="1">
    <location>
        <begin position="47"/>
        <end position="56"/>
    </location>
</feature>
<comment type="caution">
    <text evidence="2">The sequence shown here is derived from an EMBL/GenBank/DDBJ whole genome shotgun (WGS) entry which is preliminary data.</text>
</comment>
<name>A0A4C1YEI9_EUMVA</name>
<dbReference type="AlphaFoldDB" id="A0A4C1YEI9"/>
<protein>
    <submittedName>
        <fullName evidence="2">Uncharacterized protein</fullName>
    </submittedName>
</protein>